<dbReference type="AlphaFoldDB" id="A0AA88NP51"/>
<evidence type="ECO:0000313" key="3">
    <source>
        <dbReference type="Proteomes" id="UP001187415"/>
    </source>
</evidence>
<keyword evidence="3" id="KW-1185">Reference proteome</keyword>
<feature type="region of interest" description="Disordered" evidence="1">
    <location>
        <begin position="1"/>
        <end position="148"/>
    </location>
</feature>
<organism evidence="2 3">
    <name type="scientific">Channa striata</name>
    <name type="common">Snakehead murrel</name>
    <name type="synonym">Ophicephalus striatus</name>
    <dbReference type="NCBI Taxonomy" id="64152"/>
    <lineage>
        <taxon>Eukaryota</taxon>
        <taxon>Metazoa</taxon>
        <taxon>Chordata</taxon>
        <taxon>Craniata</taxon>
        <taxon>Vertebrata</taxon>
        <taxon>Euteleostomi</taxon>
        <taxon>Actinopterygii</taxon>
        <taxon>Neopterygii</taxon>
        <taxon>Teleostei</taxon>
        <taxon>Neoteleostei</taxon>
        <taxon>Acanthomorphata</taxon>
        <taxon>Anabantaria</taxon>
        <taxon>Anabantiformes</taxon>
        <taxon>Channoidei</taxon>
        <taxon>Channidae</taxon>
        <taxon>Channa</taxon>
    </lineage>
</organism>
<feature type="compositionally biased region" description="Basic and acidic residues" evidence="1">
    <location>
        <begin position="1"/>
        <end position="14"/>
    </location>
</feature>
<feature type="compositionally biased region" description="Low complexity" evidence="1">
    <location>
        <begin position="80"/>
        <end position="104"/>
    </location>
</feature>
<sequence>MSRVSDGKHSREEGGQGGAEELQEDEEEAAPTPHARPECLHDALPGGGSSSSGQRRQREGGASVPLCQPHQELLPPLTFSRPSSPRSAPAGTSGSKMSPSSSKTIFPYQTGPPQEDSPPKSPHRLSFSGIFRSASRDSNHQPSLSPVSIKLFTRNKRDKARVQLHPSPLASAVEQGRLCGHL</sequence>
<comment type="caution">
    <text evidence="2">The sequence shown here is derived from an EMBL/GenBank/DDBJ whole genome shotgun (WGS) entry which is preliminary data.</text>
</comment>
<protein>
    <submittedName>
        <fullName evidence="2">Uncharacterized protein</fullName>
    </submittedName>
</protein>
<gene>
    <name evidence="2" type="ORF">Q5P01_004381</name>
</gene>
<proteinExistence type="predicted"/>
<accession>A0AA88NP51</accession>
<name>A0AA88NP51_CHASR</name>
<evidence type="ECO:0000313" key="2">
    <source>
        <dbReference type="EMBL" id="KAK2859761.1"/>
    </source>
</evidence>
<evidence type="ECO:0000256" key="1">
    <source>
        <dbReference type="SAM" id="MobiDB-lite"/>
    </source>
</evidence>
<dbReference type="EMBL" id="JAUPFM010000002">
    <property type="protein sequence ID" value="KAK2859761.1"/>
    <property type="molecule type" value="Genomic_DNA"/>
</dbReference>
<reference evidence="2" key="1">
    <citation type="submission" date="2023-07" db="EMBL/GenBank/DDBJ databases">
        <title>Chromosome-level Genome Assembly of Striped Snakehead (Channa striata).</title>
        <authorList>
            <person name="Liu H."/>
        </authorList>
    </citation>
    <scope>NUCLEOTIDE SEQUENCE</scope>
    <source>
        <strain evidence="2">Gz</strain>
        <tissue evidence="2">Muscle</tissue>
    </source>
</reference>
<dbReference type="Proteomes" id="UP001187415">
    <property type="component" value="Unassembled WGS sequence"/>
</dbReference>